<reference evidence="1" key="1">
    <citation type="submission" date="2020-02" db="EMBL/GenBank/DDBJ databases">
        <authorList>
            <person name="Meier V. D."/>
        </authorList>
    </citation>
    <scope>NUCLEOTIDE SEQUENCE</scope>
    <source>
        <strain evidence="1">AVDCRST_MAG85</strain>
    </source>
</reference>
<protein>
    <submittedName>
        <fullName evidence="1">Uncharacterized protein</fullName>
    </submittedName>
</protein>
<organism evidence="1">
    <name type="scientific">uncultured Solirubrobacteraceae bacterium</name>
    <dbReference type="NCBI Taxonomy" id="1162706"/>
    <lineage>
        <taxon>Bacteria</taxon>
        <taxon>Bacillati</taxon>
        <taxon>Actinomycetota</taxon>
        <taxon>Thermoleophilia</taxon>
        <taxon>Solirubrobacterales</taxon>
        <taxon>Solirubrobacteraceae</taxon>
        <taxon>environmental samples</taxon>
    </lineage>
</organism>
<dbReference type="AlphaFoldDB" id="A0A6J4RL34"/>
<feature type="non-terminal residue" evidence="1">
    <location>
        <position position="57"/>
    </location>
</feature>
<name>A0A6J4RL34_9ACTN</name>
<evidence type="ECO:0000313" key="1">
    <source>
        <dbReference type="EMBL" id="CAA9476594.1"/>
    </source>
</evidence>
<proteinExistence type="predicted"/>
<gene>
    <name evidence="1" type="ORF">AVDCRST_MAG85-369</name>
</gene>
<sequence length="57" mass="6396">MPTPVVRPSNLKATDHRSLKVVQSHPCFENKSPRFMERRADAASNASARFTSNAVRQ</sequence>
<accession>A0A6J4RL34</accession>
<dbReference type="EMBL" id="CADCVT010000042">
    <property type="protein sequence ID" value="CAA9476594.1"/>
    <property type="molecule type" value="Genomic_DNA"/>
</dbReference>